<keyword evidence="6" id="KW-0808">Transferase</keyword>
<dbReference type="EMBL" id="BSPD01000007">
    <property type="protein sequence ID" value="GLS24530.1"/>
    <property type="molecule type" value="Genomic_DNA"/>
</dbReference>
<comment type="catalytic activity">
    <reaction evidence="11">
        <text>D-erythrose 4-phosphate + phosphoenolpyruvate + H2O = 7-phospho-2-dehydro-3-deoxy-D-arabino-heptonate + phosphate</text>
        <dbReference type="Rhea" id="RHEA:14717"/>
        <dbReference type="ChEBI" id="CHEBI:15377"/>
        <dbReference type="ChEBI" id="CHEBI:16897"/>
        <dbReference type="ChEBI" id="CHEBI:43474"/>
        <dbReference type="ChEBI" id="CHEBI:58394"/>
        <dbReference type="ChEBI" id="CHEBI:58702"/>
        <dbReference type="EC" id="2.5.1.54"/>
    </reaction>
</comment>
<dbReference type="InterPro" id="IPR013785">
    <property type="entry name" value="Aldolase_TIM"/>
</dbReference>
<comment type="function">
    <text evidence="1">Stereospecific condensation of phosphoenolpyruvate (PEP) and D-erythrose-4-phosphate (E4P) giving rise to 3-deoxy-D-arabino-heptulosonate-7-phosphate (DAHP).</text>
</comment>
<dbReference type="PANTHER" id="PTHR21225:SF12">
    <property type="entry name" value="PHOSPHO-2-DEHYDRO-3-DEOXYHEPTONATE ALDOLASE, TYROSINE-INHIBITED"/>
    <property type="match status" value="1"/>
</dbReference>
<evidence type="ECO:0000256" key="9">
    <source>
        <dbReference type="ARBA" id="ARBA00031349"/>
    </source>
</evidence>
<evidence type="ECO:0000313" key="15">
    <source>
        <dbReference type="Proteomes" id="UP001156870"/>
    </source>
</evidence>
<dbReference type="NCBIfam" id="TIGR00034">
    <property type="entry name" value="aroFGH"/>
    <property type="match status" value="1"/>
</dbReference>
<gene>
    <name evidence="14" type="ORF">GCM10007877_02420</name>
</gene>
<evidence type="ECO:0000256" key="4">
    <source>
        <dbReference type="ARBA" id="ARBA00012694"/>
    </source>
</evidence>
<dbReference type="GO" id="GO:0005737">
    <property type="term" value="C:cytoplasm"/>
    <property type="evidence" value="ECO:0007669"/>
    <property type="project" value="TreeGrafter"/>
</dbReference>
<evidence type="ECO:0000256" key="2">
    <source>
        <dbReference type="ARBA" id="ARBA00004688"/>
    </source>
</evidence>
<organism evidence="14 15">
    <name type="scientific">Marinibactrum halimedae</name>
    <dbReference type="NCBI Taxonomy" id="1444977"/>
    <lineage>
        <taxon>Bacteria</taxon>
        <taxon>Pseudomonadati</taxon>
        <taxon>Pseudomonadota</taxon>
        <taxon>Gammaproteobacteria</taxon>
        <taxon>Cellvibrionales</taxon>
        <taxon>Cellvibrionaceae</taxon>
        <taxon>Marinibactrum</taxon>
    </lineage>
</organism>
<dbReference type="RefSeq" id="WP_232594302.1">
    <property type="nucleotide sequence ID" value="NZ_BSPD01000007.1"/>
</dbReference>
<reference evidence="14 15" key="1">
    <citation type="journal article" date="2014" name="Int. J. Syst. Evol. Microbiol.">
        <title>Complete genome sequence of Corynebacterium casei LMG S-19264T (=DSM 44701T), isolated from a smear-ripened cheese.</title>
        <authorList>
            <consortium name="US DOE Joint Genome Institute (JGI-PGF)"/>
            <person name="Walter F."/>
            <person name="Albersmeier A."/>
            <person name="Kalinowski J."/>
            <person name="Ruckert C."/>
        </authorList>
    </citation>
    <scope>NUCLEOTIDE SEQUENCE [LARGE SCALE GENOMIC DNA]</scope>
    <source>
        <strain evidence="14 15">NBRC 110095</strain>
    </source>
</reference>
<dbReference type="InterPro" id="IPR006218">
    <property type="entry name" value="DAHP1/KDSA"/>
</dbReference>
<evidence type="ECO:0000259" key="13">
    <source>
        <dbReference type="Pfam" id="PF00793"/>
    </source>
</evidence>
<name>A0AA37WKS9_9GAMM</name>
<evidence type="ECO:0000256" key="8">
    <source>
        <dbReference type="ARBA" id="ARBA00031111"/>
    </source>
</evidence>
<feature type="region of interest" description="Disordered" evidence="12">
    <location>
        <begin position="1"/>
        <end position="53"/>
    </location>
</feature>
<comment type="caution">
    <text evidence="14">The sequence shown here is derived from an EMBL/GenBank/DDBJ whole genome shotgun (WGS) entry which is preliminary data.</text>
</comment>
<keyword evidence="15" id="KW-1185">Reference proteome</keyword>
<evidence type="ECO:0000256" key="1">
    <source>
        <dbReference type="ARBA" id="ARBA00003726"/>
    </source>
</evidence>
<dbReference type="SUPFAM" id="SSF51569">
    <property type="entry name" value="Aldolase"/>
    <property type="match status" value="1"/>
</dbReference>
<protein>
    <recommendedName>
        <fullName evidence="4">3-deoxy-7-phosphoheptulonate synthase</fullName>
        <ecNumber evidence="4">2.5.1.54</ecNumber>
    </recommendedName>
    <alternativeName>
        <fullName evidence="10">3-deoxy-D-arabino-heptulosonate 7-phosphate synthase</fullName>
    </alternativeName>
    <alternativeName>
        <fullName evidence="9">DAHP synthase</fullName>
    </alternativeName>
    <alternativeName>
        <fullName evidence="8">Phospho-2-keto-3-deoxyheptonate aldolase</fullName>
    </alternativeName>
</protein>
<feature type="region of interest" description="Disordered" evidence="12">
    <location>
        <begin position="393"/>
        <end position="415"/>
    </location>
</feature>
<dbReference type="Gene3D" id="3.20.20.70">
    <property type="entry name" value="Aldolase class I"/>
    <property type="match status" value="1"/>
</dbReference>
<evidence type="ECO:0000256" key="6">
    <source>
        <dbReference type="ARBA" id="ARBA00022679"/>
    </source>
</evidence>
<evidence type="ECO:0000313" key="14">
    <source>
        <dbReference type="EMBL" id="GLS24530.1"/>
    </source>
</evidence>
<dbReference type="PANTHER" id="PTHR21225">
    <property type="entry name" value="PHOSPHO-2-DEHYDRO-3-DEOXYHEPTONATE ALDOLASE DAHP SYNTHETASE"/>
    <property type="match status" value="1"/>
</dbReference>
<evidence type="ECO:0000256" key="12">
    <source>
        <dbReference type="SAM" id="MobiDB-lite"/>
    </source>
</evidence>
<feature type="domain" description="DAHP synthetase I/KDSA" evidence="13">
    <location>
        <begin position="79"/>
        <end position="371"/>
    </location>
</feature>
<dbReference type="GO" id="GO:0009073">
    <property type="term" value="P:aromatic amino acid family biosynthetic process"/>
    <property type="evidence" value="ECO:0007669"/>
    <property type="project" value="UniProtKB-KW"/>
</dbReference>
<evidence type="ECO:0000256" key="5">
    <source>
        <dbReference type="ARBA" id="ARBA00022605"/>
    </source>
</evidence>
<dbReference type="Proteomes" id="UP001156870">
    <property type="component" value="Unassembled WGS sequence"/>
</dbReference>
<dbReference type="AlphaFoldDB" id="A0AA37WKS9"/>
<evidence type="ECO:0000256" key="11">
    <source>
        <dbReference type="ARBA" id="ARBA00047508"/>
    </source>
</evidence>
<dbReference type="GO" id="GO:0003849">
    <property type="term" value="F:3-deoxy-7-phosphoheptulonate synthase activity"/>
    <property type="evidence" value="ECO:0007669"/>
    <property type="project" value="UniProtKB-EC"/>
</dbReference>
<comment type="similarity">
    <text evidence="3">Belongs to the class-I DAHP synthase family.</text>
</comment>
<dbReference type="Pfam" id="PF00793">
    <property type="entry name" value="DAHP_synth_1"/>
    <property type="match status" value="1"/>
</dbReference>
<dbReference type="GO" id="GO:0008652">
    <property type="term" value="P:amino acid biosynthetic process"/>
    <property type="evidence" value="ECO:0007669"/>
    <property type="project" value="UniProtKB-KW"/>
</dbReference>
<dbReference type="NCBIfam" id="NF009395">
    <property type="entry name" value="PRK12755.1"/>
    <property type="match status" value="1"/>
</dbReference>
<keyword evidence="7" id="KW-0057">Aromatic amino acid biosynthesis</keyword>
<evidence type="ECO:0000256" key="10">
    <source>
        <dbReference type="ARBA" id="ARBA00032193"/>
    </source>
</evidence>
<dbReference type="EC" id="2.5.1.54" evidence="4"/>
<dbReference type="InterPro" id="IPR006219">
    <property type="entry name" value="DAHP_synth_1"/>
</dbReference>
<sequence length="415" mass="45220">MSTCELTLNEPGAVLESMPVSVSPPNKPCASHNEELSSSPPPTSSNSVPLPTPQSIRTQFAIDDATEASISANRIAINRILKGQDHRQLVITGPCSIHCPKATLEYAEKLRALQNRVGDQVLLVMRCYLEKPRTTVGWKGFINDPYMNNTHNLQEGIEQSRKLLIAVANLGLPIAVEALNPLLVPFYEDVVSWAAIGARTVESQTHRELASALPFAAGLKNTTAGDIDIAIDALEASRASHTITAINTVGQLELRTSTGNPHSHLILRGGKSGPNYTQDHVQSVEAKLQKRSITSRIIIDCSHANSGKQANRQPEVLQSVRNQLLDGNQSIAGIMLESHLHQGKQKISNDPSQLSYGVSITDECIGWDSTATELLNFAQQLREWRTEMSAFQPAVTEPKPMSAQQNMNSIHVEAE</sequence>
<evidence type="ECO:0000256" key="3">
    <source>
        <dbReference type="ARBA" id="ARBA00007985"/>
    </source>
</evidence>
<accession>A0AA37WKS9</accession>
<evidence type="ECO:0000256" key="7">
    <source>
        <dbReference type="ARBA" id="ARBA00023141"/>
    </source>
</evidence>
<comment type="pathway">
    <text evidence="2">Metabolic intermediate biosynthesis; chorismate biosynthesis; chorismate from D-erythrose 4-phosphate and phosphoenolpyruvate: step 1/7.</text>
</comment>
<keyword evidence="5" id="KW-0028">Amino-acid biosynthesis</keyword>
<proteinExistence type="inferred from homology"/>